<dbReference type="PANTHER" id="PTHR38248">
    <property type="entry name" value="FUNK1 6"/>
    <property type="match status" value="1"/>
</dbReference>
<proteinExistence type="predicted"/>
<dbReference type="InterPro" id="IPR011009">
    <property type="entry name" value="Kinase-like_dom_sf"/>
</dbReference>
<dbReference type="Gene3D" id="1.10.510.10">
    <property type="entry name" value="Transferase(Phosphotransferase) domain 1"/>
    <property type="match status" value="1"/>
</dbReference>
<feature type="region of interest" description="Disordered" evidence="1">
    <location>
        <begin position="429"/>
        <end position="469"/>
    </location>
</feature>
<dbReference type="Proteomes" id="UP000250043">
    <property type="component" value="Unassembled WGS sequence"/>
</dbReference>
<evidence type="ECO:0000313" key="4">
    <source>
        <dbReference type="Proteomes" id="UP000250043"/>
    </source>
</evidence>
<gene>
    <name evidence="3" type="ORF">OBBRIDRAFT_890417</name>
</gene>
<protein>
    <recommendedName>
        <fullName evidence="2">Protein kinase domain-containing protein</fullName>
    </recommendedName>
</protein>
<name>A0A8E2AW86_9APHY</name>
<evidence type="ECO:0000313" key="3">
    <source>
        <dbReference type="EMBL" id="OCH86550.1"/>
    </source>
</evidence>
<dbReference type="GO" id="GO:0004672">
    <property type="term" value="F:protein kinase activity"/>
    <property type="evidence" value="ECO:0007669"/>
    <property type="project" value="InterPro"/>
</dbReference>
<dbReference type="EMBL" id="KV722523">
    <property type="protein sequence ID" value="OCH86550.1"/>
    <property type="molecule type" value="Genomic_DNA"/>
</dbReference>
<evidence type="ECO:0000256" key="1">
    <source>
        <dbReference type="SAM" id="MobiDB-lite"/>
    </source>
</evidence>
<dbReference type="AlphaFoldDB" id="A0A8E2AW86"/>
<dbReference type="SUPFAM" id="SSF56112">
    <property type="entry name" value="Protein kinase-like (PK-like)"/>
    <property type="match status" value="1"/>
</dbReference>
<dbReference type="OrthoDB" id="5569250at2759"/>
<feature type="domain" description="Protein kinase" evidence="2">
    <location>
        <begin position="226"/>
        <end position="568"/>
    </location>
</feature>
<organism evidence="3 4">
    <name type="scientific">Obba rivulosa</name>
    <dbReference type="NCBI Taxonomy" id="1052685"/>
    <lineage>
        <taxon>Eukaryota</taxon>
        <taxon>Fungi</taxon>
        <taxon>Dikarya</taxon>
        <taxon>Basidiomycota</taxon>
        <taxon>Agaricomycotina</taxon>
        <taxon>Agaricomycetes</taxon>
        <taxon>Polyporales</taxon>
        <taxon>Gelatoporiaceae</taxon>
        <taxon>Obba</taxon>
    </lineage>
</organism>
<evidence type="ECO:0000259" key="2">
    <source>
        <dbReference type="PROSITE" id="PS50011"/>
    </source>
</evidence>
<dbReference type="Pfam" id="PF17667">
    <property type="entry name" value="Pkinase_fungal"/>
    <property type="match status" value="2"/>
</dbReference>
<dbReference type="PROSITE" id="PS50011">
    <property type="entry name" value="PROTEIN_KINASE_DOM"/>
    <property type="match status" value="1"/>
</dbReference>
<dbReference type="InterPro" id="IPR000719">
    <property type="entry name" value="Prot_kinase_dom"/>
</dbReference>
<dbReference type="PANTHER" id="PTHR38248:SF2">
    <property type="entry name" value="FUNK1 11"/>
    <property type="match status" value="1"/>
</dbReference>
<dbReference type="InterPro" id="IPR040976">
    <property type="entry name" value="Pkinase_fungal"/>
</dbReference>
<keyword evidence="4" id="KW-1185">Reference proteome</keyword>
<dbReference type="GO" id="GO:0005524">
    <property type="term" value="F:ATP binding"/>
    <property type="evidence" value="ECO:0007669"/>
    <property type="project" value="InterPro"/>
</dbReference>
<accession>A0A8E2AW86</accession>
<sequence>MCDADQQQCRWQGFVQLGRRLQTAPGYNDDIEINWDKIFQECQTSVATGRKRKFENVVQVEAQSNTKRAKFHARTPAQDVIDEFPTKRKADESFVKGGADDTQPGRLKHFTRKEKQTLKNINRLMSSSVCSYATLILVQKATITLWYCGRMGLIIPKAFNFVEEPDYLALLSVATLTVDLPQLGVRPFLFFRNSKYTAFQSAVFNLEAAKDADDENIPGGVEFKVHETSKRKAHNGFSATGRGTAVLPLHIPPALTAKLGTGDTVAKVAWPLRKRSAEASLIKIDRDELKADRELSSYLRHLPDLKSEYTTEELGLPRSKMGYAEFMDGHERVLRVMIMKAYLPLRMVDSIDEFKTIFIGVVQGHHWAWEVAEVLHRDISIENIMFYKTKSEVIGVLNDWDYAEKKSNLPLVQFNLLNTIEVARKNKRINGEGAPNDSDVHSDPPHAPTEPTDEVASRSESEPASVKQARYRTGTGPFMAIELLQSGPTYPFHRYRFDLESFCYVLVWFCLGFNPKKHKVAHIDAWKHGDLGQIALAKLRYVQSSLEQKSLGKRAKSKQYLDLYKTWAEPLAYMVCTVQDSVRDIERIVEKACRMSPEEVSEKLEGWKTDVMCYELAREQALTYEQVIAILVK</sequence>
<reference evidence="3 4" key="1">
    <citation type="submission" date="2016-07" db="EMBL/GenBank/DDBJ databases">
        <title>Draft genome of the white-rot fungus Obba rivulosa 3A-2.</title>
        <authorList>
            <consortium name="DOE Joint Genome Institute"/>
            <person name="Miettinen O."/>
            <person name="Riley R."/>
            <person name="Acob R."/>
            <person name="Barry K."/>
            <person name="Cullen D."/>
            <person name="De Vries R."/>
            <person name="Hainaut M."/>
            <person name="Hatakka A."/>
            <person name="Henrissat B."/>
            <person name="Hilden K."/>
            <person name="Kuo R."/>
            <person name="Labutti K."/>
            <person name="Lipzen A."/>
            <person name="Makela M.R."/>
            <person name="Sandor L."/>
            <person name="Spatafora J.W."/>
            <person name="Grigoriev I.V."/>
            <person name="Hibbett D.S."/>
        </authorList>
    </citation>
    <scope>NUCLEOTIDE SEQUENCE [LARGE SCALE GENOMIC DNA]</scope>
    <source>
        <strain evidence="3 4">3A-2</strain>
    </source>
</reference>